<protein>
    <submittedName>
        <fullName evidence="16">CAP-Gly domain-containing protein</fullName>
    </submittedName>
</protein>
<dbReference type="AlphaFoldDB" id="A0A8H6SNU9"/>
<dbReference type="Proteomes" id="UP000613580">
    <property type="component" value="Unassembled WGS sequence"/>
</dbReference>
<evidence type="ECO:0000256" key="2">
    <source>
        <dbReference type="ARBA" id="ARBA00004186"/>
    </source>
</evidence>
<keyword evidence="5" id="KW-0963">Cytoplasm</keyword>
<dbReference type="GO" id="GO:0051286">
    <property type="term" value="C:cell tip"/>
    <property type="evidence" value="ECO:0007669"/>
    <property type="project" value="TreeGrafter"/>
</dbReference>
<feature type="domain" description="CAP-Gly" evidence="15">
    <location>
        <begin position="24"/>
        <end position="66"/>
    </location>
</feature>
<evidence type="ECO:0000256" key="13">
    <source>
        <dbReference type="SAM" id="Coils"/>
    </source>
</evidence>
<feature type="region of interest" description="Disordered" evidence="14">
    <location>
        <begin position="1119"/>
        <end position="1160"/>
    </location>
</feature>
<sequence>MSVEVRLGSIVEVTAGRGVVRFIGATQFMAGKWIGIELSEPNGKNDGTVGGVVYFSCKPLYGIFVRASQIKAVHGLEPERRPPPPVASPATSRPALGHQRTNSLRANSIRPPSSSANSPSPRSDSPAKPSQGLASPTKPAQKTLLTKPARKPSISASPPGRSTESSSNVAANGPRLSSPLAMSSGRAASPPSPPQPAPEIRPPPAAEAPGLGPTPQLSTRSTVDDQELQELRAKIRVLEAKRADDSRHVRELETRLADAETFVSVKPKLTAKLNSMQTELIATRRELADAQQIAELAEGRILDTQEQLEMTMLDKEVAEERAEAAEAELEDVKERLAIVEVELEVLKEGEGEDEGGGGEDPDRSMVKGKDSLAYVQLEKQNERLKEALLRLRDMTQETDHEQRRRIAEMERDVAGAEELQSKYETTEIKLANAEIQIEDLKMQLDDALGAEEMLVQLTERNLMLGEKIEEMRITIEDLEALRELNDELEENHVETEKALTEEIDAKESQIREHLRRAEALEDACADLEGTIGQFRELVLQLQSELETLRTQHQVAQTESQNAATQSAAMMSLNLKLQSSASKNQARNIELELRKIDAREGRELLNIVQPYLPQIYVETDSDATSCYLFFQRMGNKTDLINTTVSLNNGLPDSLNGSVSDALVGVCDMRGRIAALSTLCKRFAAIMRRCDVESFLNFGRLYPELAPMEKRIDMHIDLLKRDEFREMECVSDVVKIAAQFDHLAETYFNGFDFDLGERELGYLVSFDSDLDIFAASIGMAKTSITSLVQDEETVLDLGGYDIEVELMQPLQRLLDQYKGAKALSKKLTKRMEDLIQDSAALKAHLVPQMKGLSNFVPELVNFGISFAQQIMPHISDVRANKTPFQLTTILSFAKQNAIATVAKDMKPGNNVWEAIGESVVQLVQEGSKLLPLTMEAENVVKGSGVSPWVTRVQEVKTSLAVNLEAERRVSQLNEELQGLMRTVKQKEQQIQEATVKNDLMERKMEMVKKQADAITEKDGIIADGKRRQRELEEALEQVQGDLDVSEQERMKLKAMVGTEQRPAPGVVAPEPAENAQTESSLETSHLLEQIDALRGTVRYLRSENAYLKDQDLLREIESLPPLPEPVSRMETPPLEPSHPSDPETSSDEDDDEPRAPPTLRSLATETKLLYRDVIKFSSAPRVVDLSVINAKRAATTSGRAWMPKKATPAQQVLDRKMEAERLSRRVRGLLDRATLVTGGS</sequence>
<accession>A0A8H6SNU9</accession>
<feature type="compositionally biased region" description="Low complexity" evidence="14">
    <location>
        <begin position="105"/>
        <end position="127"/>
    </location>
</feature>
<evidence type="ECO:0000256" key="14">
    <source>
        <dbReference type="SAM" id="MobiDB-lite"/>
    </source>
</evidence>
<feature type="region of interest" description="Disordered" evidence="14">
    <location>
        <begin position="347"/>
        <end position="367"/>
    </location>
</feature>
<keyword evidence="9" id="KW-0243">Dynein</keyword>
<evidence type="ECO:0000256" key="12">
    <source>
        <dbReference type="ARBA" id="ARBA00023306"/>
    </source>
</evidence>
<feature type="compositionally biased region" description="Polar residues" evidence="14">
    <location>
        <begin position="132"/>
        <end position="144"/>
    </location>
</feature>
<evidence type="ECO:0000256" key="11">
    <source>
        <dbReference type="ARBA" id="ARBA00023212"/>
    </source>
</evidence>
<dbReference type="GO" id="GO:0000132">
    <property type="term" value="P:establishment of mitotic spindle orientation"/>
    <property type="evidence" value="ECO:0007669"/>
    <property type="project" value="TreeGrafter"/>
</dbReference>
<keyword evidence="12" id="KW-0131">Cell cycle</keyword>
<dbReference type="PANTHER" id="PTHR18916">
    <property type="entry name" value="DYNACTIN 1-RELATED MICROTUBULE-BINDING"/>
    <property type="match status" value="1"/>
</dbReference>
<evidence type="ECO:0000256" key="10">
    <source>
        <dbReference type="ARBA" id="ARBA00023054"/>
    </source>
</evidence>
<evidence type="ECO:0000256" key="9">
    <source>
        <dbReference type="ARBA" id="ARBA00023017"/>
    </source>
</evidence>
<comment type="caution">
    <text evidence="16">The sequence shown here is derived from an EMBL/GenBank/DDBJ whole genome shotgun (WGS) entry which is preliminary data.</text>
</comment>
<dbReference type="Gene3D" id="2.30.30.190">
    <property type="entry name" value="CAP Gly-rich-like domain"/>
    <property type="match status" value="1"/>
</dbReference>
<dbReference type="InterPro" id="IPR036859">
    <property type="entry name" value="CAP-Gly_dom_sf"/>
</dbReference>
<comment type="similarity">
    <text evidence="4">Belongs to the dynactin 150 kDa subunit family.</text>
</comment>
<name>A0A8H6SNU9_MYCCL</name>
<dbReference type="SMART" id="SM01052">
    <property type="entry name" value="CAP_GLY"/>
    <property type="match status" value="1"/>
</dbReference>
<dbReference type="Pfam" id="PF12455">
    <property type="entry name" value="Dynactin"/>
    <property type="match status" value="1"/>
</dbReference>
<feature type="region of interest" description="Disordered" evidence="14">
    <location>
        <begin position="75"/>
        <end position="226"/>
    </location>
</feature>
<keyword evidence="10 13" id="KW-0175">Coiled coil</keyword>
<evidence type="ECO:0000256" key="3">
    <source>
        <dbReference type="ARBA" id="ARBA00004544"/>
    </source>
</evidence>
<keyword evidence="8" id="KW-0498">Mitosis</keyword>
<evidence type="ECO:0000256" key="7">
    <source>
        <dbReference type="ARBA" id="ARBA00022701"/>
    </source>
</evidence>
<keyword evidence="6" id="KW-0132">Cell division</keyword>
<dbReference type="GO" id="GO:0051301">
    <property type="term" value="P:cell division"/>
    <property type="evidence" value="ECO:0007669"/>
    <property type="project" value="UniProtKB-KW"/>
</dbReference>
<comment type="subcellular location">
    <subcellularLocation>
        <location evidence="3">Cytoplasm</location>
        <location evidence="3">Cell cortex</location>
    </subcellularLocation>
    <subcellularLocation>
        <location evidence="1">Cytoplasm</location>
        <location evidence="1">Cytoskeleton</location>
        <location evidence="1">Microtubule organizing center</location>
        <location evidence="1">Centrosome</location>
        <location evidence="1">Centriole</location>
    </subcellularLocation>
    <subcellularLocation>
        <location evidence="2">Cytoplasm</location>
        <location evidence="2">Cytoskeleton</location>
        <location evidence="2">Spindle</location>
    </subcellularLocation>
</comment>
<dbReference type="GO" id="GO:0000743">
    <property type="term" value="P:nuclear migration involved in conjugation with cellular fusion"/>
    <property type="evidence" value="ECO:0007669"/>
    <property type="project" value="TreeGrafter"/>
</dbReference>
<evidence type="ECO:0000256" key="6">
    <source>
        <dbReference type="ARBA" id="ARBA00022618"/>
    </source>
</evidence>
<feature type="compositionally biased region" description="Pro residues" evidence="14">
    <location>
        <begin position="190"/>
        <end position="206"/>
    </location>
</feature>
<dbReference type="GO" id="GO:0005874">
    <property type="term" value="C:microtubule"/>
    <property type="evidence" value="ECO:0007669"/>
    <property type="project" value="UniProtKB-KW"/>
</dbReference>
<gene>
    <name evidence="16" type="ORF">HMN09_00877800</name>
</gene>
<feature type="coiled-coil region" evidence="13">
    <location>
        <begin position="808"/>
        <end position="835"/>
    </location>
</feature>
<feature type="compositionally biased region" description="Polar residues" evidence="14">
    <location>
        <begin position="154"/>
        <end position="170"/>
    </location>
</feature>
<evidence type="ECO:0000313" key="17">
    <source>
        <dbReference type="Proteomes" id="UP000613580"/>
    </source>
</evidence>
<keyword evidence="7" id="KW-0493">Microtubule</keyword>
<feature type="coiled-coil region" evidence="13">
    <location>
        <begin position="374"/>
        <end position="558"/>
    </location>
</feature>
<dbReference type="GO" id="GO:0005819">
    <property type="term" value="C:spindle"/>
    <property type="evidence" value="ECO:0007669"/>
    <property type="project" value="UniProtKB-SubCell"/>
</dbReference>
<dbReference type="PROSITE" id="PS00845">
    <property type="entry name" value="CAP_GLY_1"/>
    <property type="match status" value="1"/>
</dbReference>
<feature type="region of interest" description="Disordered" evidence="14">
    <location>
        <begin position="1054"/>
        <end position="1081"/>
    </location>
</feature>
<keyword evidence="17" id="KW-1185">Reference proteome</keyword>
<evidence type="ECO:0000256" key="5">
    <source>
        <dbReference type="ARBA" id="ARBA00022490"/>
    </source>
</evidence>
<dbReference type="GO" id="GO:0030286">
    <property type="term" value="C:dynein complex"/>
    <property type="evidence" value="ECO:0007669"/>
    <property type="project" value="UniProtKB-KW"/>
</dbReference>
<dbReference type="Pfam" id="PF01302">
    <property type="entry name" value="CAP_GLY"/>
    <property type="match status" value="1"/>
</dbReference>
<dbReference type="SUPFAM" id="SSF74924">
    <property type="entry name" value="Cap-Gly domain"/>
    <property type="match status" value="1"/>
</dbReference>
<dbReference type="InterPro" id="IPR000938">
    <property type="entry name" value="CAP-Gly_domain"/>
</dbReference>
<evidence type="ECO:0000259" key="15">
    <source>
        <dbReference type="PROSITE" id="PS50245"/>
    </source>
</evidence>
<dbReference type="OrthoDB" id="2130750at2759"/>
<evidence type="ECO:0000256" key="4">
    <source>
        <dbReference type="ARBA" id="ARBA00011010"/>
    </source>
</evidence>
<feature type="compositionally biased region" description="Low complexity" evidence="14">
    <location>
        <begin position="1060"/>
        <end position="1073"/>
    </location>
</feature>
<evidence type="ECO:0000256" key="8">
    <source>
        <dbReference type="ARBA" id="ARBA00022776"/>
    </source>
</evidence>
<reference evidence="16" key="1">
    <citation type="submission" date="2020-05" db="EMBL/GenBank/DDBJ databases">
        <title>Mycena genomes resolve the evolution of fungal bioluminescence.</title>
        <authorList>
            <person name="Tsai I.J."/>
        </authorList>
    </citation>
    <scope>NUCLEOTIDE SEQUENCE</scope>
    <source>
        <strain evidence="16">110903Hualien_Pintung</strain>
    </source>
</reference>
<dbReference type="EMBL" id="JACAZE010000012">
    <property type="protein sequence ID" value="KAF7302438.1"/>
    <property type="molecule type" value="Genomic_DNA"/>
</dbReference>
<proteinExistence type="inferred from homology"/>
<organism evidence="16 17">
    <name type="scientific">Mycena chlorophos</name>
    <name type="common">Agaric fungus</name>
    <name type="synonym">Agaricus chlorophos</name>
    <dbReference type="NCBI Taxonomy" id="658473"/>
    <lineage>
        <taxon>Eukaryota</taxon>
        <taxon>Fungi</taxon>
        <taxon>Dikarya</taxon>
        <taxon>Basidiomycota</taxon>
        <taxon>Agaricomycotina</taxon>
        <taxon>Agaricomycetes</taxon>
        <taxon>Agaricomycetidae</taxon>
        <taxon>Agaricales</taxon>
        <taxon>Marasmiineae</taxon>
        <taxon>Mycenaceae</taxon>
        <taxon>Mycena</taxon>
    </lineage>
</organism>
<dbReference type="PANTHER" id="PTHR18916:SF6">
    <property type="entry name" value="DYNACTIN SUBUNIT 1"/>
    <property type="match status" value="1"/>
</dbReference>
<keyword evidence="11" id="KW-0206">Cytoskeleton</keyword>
<feature type="compositionally biased region" description="Acidic residues" evidence="14">
    <location>
        <begin position="350"/>
        <end position="359"/>
    </location>
</feature>
<dbReference type="GO" id="GO:0005816">
    <property type="term" value="C:spindle pole body"/>
    <property type="evidence" value="ECO:0007669"/>
    <property type="project" value="TreeGrafter"/>
</dbReference>
<evidence type="ECO:0000313" key="16">
    <source>
        <dbReference type="EMBL" id="KAF7302438.1"/>
    </source>
</evidence>
<dbReference type="GO" id="GO:0005814">
    <property type="term" value="C:centriole"/>
    <property type="evidence" value="ECO:0007669"/>
    <property type="project" value="UniProtKB-SubCell"/>
</dbReference>
<evidence type="ECO:0000256" key="1">
    <source>
        <dbReference type="ARBA" id="ARBA00004114"/>
    </source>
</evidence>
<dbReference type="InterPro" id="IPR022157">
    <property type="entry name" value="Dynactin"/>
</dbReference>
<feature type="coiled-coil region" evidence="13">
    <location>
        <begin position="960"/>
        <end position="1053"/>
    </location>
</feature>
<dbReference type="PROSITE" id="PS50245">
    <property type="entry name" value="CAP_GLY_2"/>
    <property type="match status" value="1"/>
</dbReference>